<comment type="caution">
    <text evidence="1">The sequence shown here is derived from an EMBL/GenBank/DDBJ whole genome shotgun (WGS) entry which is preliminary data.</text>
</comment>
<name>A0A6G1TXS4_9BACT</name>
<protein>
    <submittedName>
        <fullName evidence="1">Uncharacterized protein</fullName>
    </submittedName>
</protein>
<dbReference type="EMBL" id="VZCB01000011">
    <property type="protein sequence ID" value="MQN79590.1"/>
    <property type="molecule type" value="Genomic_DNA"/>
</dbReference>
<gene>
    <name evidence="1" type="ORF">F7D73_01140</name>
</gene>
<evidence type="ECO:0000313" key="1">
    <source>
        <dbReference type="EMBL" id="MQN79590.1"/>
    </source>
</evidence>
<evidence type="ECO:0000313" key="2">
    <source>
        <dbReference type="Proteomes" id="UP000480425"/>
    </source>
</evidence>
<proteinExistence type="predicted"/>
<accession>A0A6G1TXS4</accession>
<reference evidence="1 2" key="1">
    <citation type="submission" date="2019-09" db="EMBL/GenBank/DDBJ databases">
        <title>Distinct polysaccharide growth profiles of human intestinal Prevotella copri isolates.</title>
        <authorList>
            <person name="Fehlner-Peach H."/>
            <person name="Magnabosco C."/>
            <person name="Raghavan V."/>
            <person name="Scher J.U."/>
            <person name="Tett A."/>
            <person name="Cox L.M."/>
            <person name="Gottsegen C."/>
            <person name="Watters A."/>
            <person name="Wiltshire- Gordon J.D."/>
            <person name="Segata N."/>
            <person name="Bonneau R."/>
            <person name="Littman D.R."/>
        </authorList>
    </citation>
    <scope>NUCLEOTIDE SEQUENCE [LARGE SCALE GENOMIC DNA]</scope>
    <source>
        <strain evidence="2">iA622</strain>
    </source>
</reference>
<organism evidence="1 2">
    <name type="scientific">Segatella copri</name>
    <dbReference type="NCBI Taxonomy" id="165179"/>
    <lineage>
        <taxon>Bacteria</taxon>
        <taxon>Pseudomonadati</taxon>
        <taxon>Bacteroidota</taxon>
        <taxon>Bacteroidia</taxon>
        <taxon>Bacteroidales</taxon>
        <taxon>Prevotellaceae</taxon>
        <taxon>Segatella</taxon>
    </lineage>
</organism>
<dbReference type="Proteomes" id="UP000480425">
    <property type="component" value="Unassembled WGS sequence"/>
</dbReference>
<sequence>MKYSSQYNPLTLDLFKSSFDDLNKTNRWVILGDKVPWAEVEKTYNSRLGNKYKGAGYAMMANSNINKVQGYNRGKNEF</sequence>
<dbReference type="AlphaFoldDB" id="A0A6G1TXS4"/>
<dbReference type="RefSeq" id="WP_153121911.1">
    <property type="nucleotide sequence ID" value="NZ_CP152352.1"/>
</dbReference>
<dbReference type="OrthoDB" id="1454687at2"/>